<dbReference type="PANTHER" id="PTHR47053">
    <property type="entry name" value="MUREIN DD-ENDOPEPTIDASE MEPH-RELATED"/>
    <property type="match status" value="1"/>
</dbReference>
<dbReference type="EMBL" id="MT141282">
    <property type="protein sequence ID" value="QJA57598.1"/>
    <property type="molecule type" value="Genomic_DNA"/>
</dbReference>
<gene>
    <name evidence="6" type="ORF">MM415B01619_0008</name>
</gene>
<evidence type="ECO:0000256" key="2">
    <source>
        <dbReference type="ARBA" id="ARBA00022670"/>
    </source>
</evidence>
<protein>
    <submittedName>
        <fullName evidence="6">Putative tail protein</fullName>
    </submittedName>
</protein>
<dbReference type="SUPFAM" id="SSF54001">
    <property type="entry name" value="Cysteine proteinases"/>
    <property type="match status" value="1"/>
</dbReference>
<dbReference type="GO" id="GO:0008234">
    <property type="term" value="F:cysteine-type peptidase activity"/>
    <property type="evidence" value="ECO:0007669"/>
    <property type="project" value="UniProtKB-KW"/>
</dbReference>
<proteinExistence type="inferred from homology"/>
<dbReference type="InterPro" id="IPR038765">
    <property type="entry name" value="Papain-like_cys_pep_sf"/>
</dbReference>
<dbReference type="InterPro" id="IPR000064">
    <property type="entry name" value="NLP_P60_dom"/>
</dbReference>
<feature type="domain" description="NlpC/P60" evidence="5">
    <location>
        <begin position="1"/>
        <end position="135"/>
    </location>
</feature>
<organism evidence="6">
    <name type="scientific">viral metagenome</name>
    <dbReference type="NCBI Taxonomy" id="1070528"/>
    <lineage>
        <taxon>unclassified sequences</taxon>
        <taxon>metagenomes</taxon>
        <taxon>organismal metagenomes</taxon>
    </lineage>
</organism>
<dbReference type="PANTHER" id="PTHR47053:SF1">
    <property type="entry name" value="MUREIN DD-ENDOPEPTIDASE MEPH-RELATED"/>
    <property type="match status" value="1"/>
</dbReference>
<dbReference type="Pfam" id="PF00877">
    <property type="entry name" value="NLPC_P60"/>
    <property type="match status" value="1"/>
</dbReference>
<name>A0A6M3IKD7_9ZZZZ</name>
<reference evidence="6" key="1">
    <citation type="submission" date="2020-03" db="EMBL/GenBank/DDBJ databases">
        <title>The deep terrestrial virosphere.</title>
        <authorList>
            <person name="Holmfeldt K."/>
            <person name="Nilsson E."/>
            <person name="Simone D."/>
            <person name="Lopez-Fernandez M."/>
            <person name="Wu X."/>
            <person name="de Brujin I."/>
            <person name="Lundin D."/>
            <person name="Andersson A."/>
            <person name="Bertilsson S."/>
            <person name="Dopson M."/>
        </authorList>
    </citation>
    <scope>NUCLEOTIDE SEQUENCE</scope>
    <source>
        <strain evidence="6">MM415B01619</strain>
    </source>
</reference>
<dbReference type="InterPro" id="IPR051202">
    <property type="entry name" value="Peptidase_C40"/>
</dbReference>
<dbReference type="AlphaFoldDB" id="A0A6M3IKD7"/>
<dbReference type="GO" id="GO:0006508">
    <property type="term" value="P:proteolysis"/>
    <property type="evidence" value="ECO:0007669"/>
    <property type="project" value="UniProtKB-KW"/>
</dbReference>
<evidence type="ECO:0000256" key="3">
    <source>
        <dbReference type="ARBA" id="ARBA00022801"/>
    </source>
</evidence>
<dbReference type="Gene3D" id="3.90.1720.10">
    <property type="entry name" value="endopeptidase domain like (from Nostoc punctiforme)"/>
    <property type="match status" value="1"/>
</dbReference>
<evidence type="ECO:0000256" key="1">
    <source>
        <dbReference type="ARBA" id="ARBA00007074"/>
    </source>
</evidence>
<evidence type="ECO:0000259" key="5">
    <source>
        <dbReference type="PROSITE" id="PS51935"/>
    </source>
</evidence>
<comment type="similarity">
    <text evidence="1">Belongs to the peptidase C40 family.</text>
</comment>
<keyword evidence="4" id="KW-0788">Thiol protease</keyword>
<keyword evidence="3" id="KW-0378">Hydrolase</keyword>
<evidence type="ECO:0000256" key="4">
    <source>
        <dbReference type="ARBA" id="ARBA00022807"/>
    </source>
</evidence>
<accession>A0A6M3IKD7</accession>
<sequence>MHDKLNDLVGVPFLHGGRDPKIGLDCWGCTRIAYELLNGKNIPDFSVYSSDNQRLIINKILEEKKFRNKWEEIDSPVRGCMVTFRVGGGKFTNHVGVCVSDTRFIHSLESVTNVAIERLDHPFWKNVITGFFKFIG</sequence>
<evidence type="ECO:0000313" key="6">
    <source>
        <dbReference type="EMBL" id="QJA57598.1"/>
    </source>
</evidence>
<dbReference type="PROSITE" id="PS51935">
    <property type="entry name" value="NLPC_P60"/>
    <property type="match status" value="1"/>
</dbReference>
<keyword evidence="2" id="KW-0645">Protease</keyword>